<sequence length="254" mass="26786">MSYKVKNTNRSVGTRLSGEIGYRFGDYGLPAGLIELRLKGSAGQSLGAFLAQGVKIILSGEANDYVGKGMCGGEIIVTPPPNARYVVNQNVIIGNTVLYGATGGTLHALGRAGERFAVRNSGATAVVEGTGDHCCEYMTNGIVLVLGLTGKNFAAGMSGGFAYVLDEDGLFETRVNQEMVTIQNVTDAGDLEFLKSLITQHFEKTTSFKAQTILADWAAFAPKFKKVVPHAPAPVIPLVTGQIAQKTSAEPAKV</sequence>
<dbReference type="InterPro" id="IPR036485">
    <property type="entry name" value="Glu_synth_asu_C_sf"/>
</dbReference>
<dbReference type="Gene3D" id="2.160.20.60">
    <property type="entry name" value="Glutamate synthase, alpha subunit, C-terminal domain"/>
    <property type="match status" value="1"/>
</dbReference>
<comment type="caution">
    <text evidence="2">The sequence shown here is derived from an EMBL/GenBank/DDBJ whole genome shotgun (WGS) entry which is preliminary data.</text>
</comment>
<proteinExistence type="predicted"/>
<gene>
    <name evidence="2" type="ORF">QQ055_03910</name>
</gene>
<evidence type="ECO:0000313" key="3">
    <source>
        <dbReference type="Proteomes" id="UP001230986"/>
    </source>
</evidence>
<dbReference type="SUPFAM" id="SSF69336">
    <property type="entry name" value="Alpha subunit of glutamate synthase, C-terminal domain"/>
    <property type="match status" value="1"/>
</dbReference>
<evidence type="ECO:0000259" key="1">
    <source>
        <dbReference type="Pfam" id="PF01493"/>
    </source>
</evidence>
<dbReference type="InterPro" id="IPR002489">
    <property type="entry name" value="Glu_synth_asu_C"/>
</dbReference>
<dbReference type="Proteomes" id="UP001230986">
    <property type="component" value="Unassembled WGS sequence"/>
</dbReference>
<reference evidence="2 3" key="1">
    <citation type="submission" date="2023-06" db="EMBL/GenBank/DDBJ databases">
        <title>Whole genome sequence of Oscillatoria calcuttensis NRMC-F 0142.</title>
        <authorList>
            <person name="Shakena Fathima T."/>
            <person name="Muralitharan G."/>
            <person name="Thajuddin N."/>
        </authorList>
    </citation>
    <scope>NUCLEOTIDE SEQUENCE [LARGE SCALE GENOMIC DNA]</scope>
    <source>
        <strain evidence="2 3">NRMC-F 0142</strain>
    </source>
</reference>
<evidence type="ECO:0000313" key="2">
    <source>
        <dbReference type="EMBL" id="MDL5056612.1"/>
    </source>
</evidence>
<dbReference type="PANTHER" id="PTHR43100">
    <property type="entry name" value="GLUTAMATE SYNTHASE [NADPH] SMALL CHAIN"/>
    <property type="match status" value="1"/>
</dbReference>
<name>A0ABT7LYJ6_9CYAN</name>
<dbReference type="EMBL" id="JASVEJ010000015">
    <property type="protein sequence ID" value="MDL5056612.1"/>
    <property type="molecule type" value="Genomic_DNA"/>
</dbReference>
<dbReference type="CDD" id="cd00982">
    <property type="entry name" value="gltB_C"/>
    <property type="match status" value="1"/>
</dbReference>
<dbReference type="Pfam" id="PF01493">
    <property type="entry name" value="GXGXG"/>
    <property type="match status" value="1"/>
</dbReference>
<accession>A0ABT7LYJ6</accession>
<dbReference type="PANTHER" id="PTHR43100:SF1">
    <property type="entry name" value="GLUTAMATE SYNTHASE [NADPH] SMALL CHAIN"/>
    <property type="match status" value="1"/>
</dbReference>
<feature type="domain" description="Glutamate synthase alpha subunit C-terminal" evidence="1">
    <location>
        <begin position="3"/>
        <end position="188"/>
    </location>
</feature>
<dbReference type="InterPro" id="IPR051394">
    <property type="entry name" value="Glutamate_Synthase"/>
</dbReference>
<protein>
    <recommendedName>
        <fullName evidence="1">Glutamate synthase alpha subunit C-terminal domain-containing protein</fullName>
    </recommendedName>
</protein>
<keyword evidence="3" id="KW-1185">Reference proteome</keyword>
<organism evidence="2 3">
    <name type="scientific">Geitlerinema calcuttense NRMC-F 0142</name>
    <dbReference type="NCBI Taxonomy" id="2922238"/>
    <lineage>
        <taxon>Bacteria</taxon>
        <taxon>Bacillati</taxon>
        <taxon>Cyanobacteriota</taxon>
        <taxon>Cyanophyceae</taxon>
        <taxon>Geitlerinematales</taxon>
        <taxon>Geitlerinemataceae</taxon>
        <taxon>Geitlerinema</taxon>
    </lineage>
</organism>